<gene>
    <name evidence="1" type="ORF">H4696_005483</name>
</gene>
<dbReference type="EMBL" id="JADBEG010000001">
    <property type="protein sequence ID" value="MBE1498383.1"/>
    <property type="molecule type" value="Genomic_DNA"/>
</dbReference>
<dbReference type="RefSeq" id="WP_086864444.1">
    <property type="nucleotide sequence ID" value="NZ_JADBEG010000001.1"/>
</dbReference>
<evidence type="ECO:0000313" key="2">
    <source>
        <dbReference type="Proteomes" id="UP000631670"/>
    </source>
</evidence>
<organism evidence="1 2">
    <name type="scientific">Amycolatopsis lexingtonensis</name>
    <dbReference type="NCBI Taxonomy" id="218822"/>
    <lineage>
        <taxon>Bacteria</taxon>
        <taxon>Bacillati</taxon>
        <taxon>Actinomycetota</taxon>
        <taxon>Actinomycetes</taxon>
        <taxon>Pseudonocardiales</taxon>
        <taxon>Pseudonocardiaceae</taxon>
        <taxon>Amycolatopsis</taxon>
    </lineage>
</organism>
<sequence length="330" mass="35282">MSSNPNDTSNSHSGDNSENVVQAGTVNTLNFYNTPRTETPEAESTTSTWNPSKVAVATIAILGGLWLLPSPEDADAIPAESGARPAGSSNEAVLTAVQASLTSCAQTPVLQPANCPQKIDDPTGQANDVHWALHGNPTDGTYGPIWSNDRFYVAGYAVMTVTYTTPYRVPSPQNLSVEAVPYRAEITWTDNKPTVVNLRRYDTIDNQRVAKKDPGLPPVQATQALRKAFDQCVAAKQAPMPPQCPQSSMTQPSDHATWTLNGNPVTNTKQTFDPTTGLTHITGSYSATATTHNDFLGMTYDSTDNQSGNYDASLIATGPTLQVLQIKATP</sequence>
<name>A0ABR9I5B2_9PSEU</name>
<keyword evidence="2" id="KW-1185">Reference proteome</keyword>
<reference evidence="1 2" key="1">
    <citation type="submission" date="2020-10" db="EMBL/GenBank/DDBJ databases">
        <title>Sequencing the genomes of 1000 actinobacteria strains.</title>
        <authorList>
            <person name="Klenk H.-P."/>
        </authorList>
    </citation>
    <scope>NUCLEOTIDE SEQUENCE [LARGE SCALE GENOMIC DNA]</scope>
    <source>
        <strain evidence="1 2">DSM 44653</strain>
    </source>
</reference>
<accession>A0ABR9I5B2</accession>
<dbReference type="Proteomes" id="UP000631670">
    <property type="component" value="Unassembled WGS sequence"/>
</dbReference>
<proteinExistence type="predicted"/>
<evidence type="ECO:0000313" key="1">
    <source>
        <dbReference type="EMBL" id="MBE1498383.1"/>
    </source>
</evidence>
<protein>
    <submittedName>
        <fullName evidence="1">Uncharacterized protein</fullName>
    </submittedName>
</protein>
<comment type="caution">
    <text evidence="1">The sequence shown here is derived from an EMBL/GenBank/DDBJ whole genome shotgun (WGS) entry which is preliminary data.</text>
</comment>